<feature type="compositionally biased region" description="Low complexity" evidence="1">
    <location>
        <begin position="1"/>
        <end position="12"/>
    </location>
</feature>
<comment type="caution">
    <text evidence="2">The sequence shown here is derived from an EMBL/GenBank/DDBJ whole genome shotgun (WGS) entry which is preliminary data.</text>
</comment>
<name>A0A409WCX8_9AGAR</name>
<dbReference type="EMBL" id="NHYE01005169">
    <property type="protein sequence ID" value="PPQ76353.1"/>
    <property type="molecule type" value="Genomic_DNA"/>
</dbReference>
<dbReference type="OrthoDB" id="2992500at2759"/>
<dbReference type="AlphaFoldDB" id="A0A409WCX8"/>
<reference evidence="2 3" key="1">
    <citation type="journal article" date="2018" name="Evol. Lett.">
        <title>Horizontal gene cluster transfer increased hallucinogenic mushroom diversity.</title>
        <authorList>
            <person name="Reynolds H.T."/>
            <person name="Vijayakumar V."/>
            <person name="Gluck-Thaler E."/>
            <person name="Korotkin H.B."/>
            <person name="Matheny P.B."/>
            <person name="Slot J.C."/>
        </authorList>
    </citation>
    <scope>NUCLEOTIDE SEQUENCE [LARGE SCALE GENOMIC DNA]</scope>
    <source>
        <strain evidence="2 3">SRW20</strain>
    </source>
</reference>
<gene>
    <name evidence="2" type="ORF">CVT26_010178</name>
</gene>
<proteinExistence type="predicted"/>
<keyword evidence="3" id="KW-1185">Reference proteome</keyword>
<dbReference type="STRING" id="231916.A0A409WCX8"/>
<protein>
    <recommendedName>
        <fullName evidence="4">F-box domain-containing protein</fullName>
    </recommendedName>
</protein>
<evidence type="ECO:0000256" key="1">
    <source>
        <dbReference type="SAM" id="MobiDB-lite"/>
    </source>
</evidence>
<accession>A0A409WCX8</accession>
<feature type="region of interest" description="Disordered" evidence="1">
    <location>
        <begin position="1"/>
        <end position="21"/>
    </location>
</feature>
<dbReference type="InParanoid" id="A0A409WCX8"/>
<evidence type="ECO:0008006" key="4">
    <source>
        <dbReference type="Google" id="ProtNLM"/>
    </source>
</evidence>
<evidence type="ECO:0000313" key="2">
    <source>
        <dbReference type="EMBL" id="PPQ76353.1"/>
    </source>
</evidence>
<evidence type="ECO:0000313" key="3">
    <source>
        <dbReference type="Proteomes" id="UP000284706"/>
    </source>
</evidence>
<organism evidence="2 3">
    <name type="scientific">Gymnopilus dilepis</name>
    <dbReference type="NCBI Taxonomy" id="231916"/>
    <lineage>
        <taxon>Eukaryota</taxon>
        <taxon>Fungi</taxon>
        <taxon>Dikarya</taxon>
        <taxon>Basidiomycota</taxon>
        <taxon>Agaricomycotina</taxon>
        <taxon>Agaricomycetes</taxon>
        <taxon>Agaricomycetidae</taxon>
        <taxon>Agaricales</taxon>
        <taxon>Agaricineae</taxon>
        <taxon>Hymenogastraceae</taxon>
        <taxon>Gymnopilus</taxon>
    </lineage>
</organism>
<dbReference type="Proteomes" id="UP000284706">
    <property type="component" value="Unassembled WGS sequence"/>
</dbReference>
<sequence>MARYISVDSPTSSPTPPFPEPRSLPYSVSIAQPKKMQVHDLLTSSQYSTTLLRLLTTSRFSFATNISITNRPIRPEVFMTIMALSSATLVQGFFHVAFEEVQQIAIQVRLPTTVIKMLALQKLRIHFFDFSRYSESLDLIRLPVIKDLWIESFDRYQPFIWEFETFIDWLASLSTSLERLVLADLPFCATASSLVNCSIRRKEVDFINLKALLYAMPYLRTLSLPPSVHVPGSLRVDIAAGALLQNLDVVELATCEDPFAIVSMVDYRDQVTCRSNLPTLTSLKLTIPASMDGCSGYAETMSSL</sequence>